<accession>A0ACC0MBS9</accession>
<proteinExistence type="predicted"/>
<reference evidence="1" key="1">
    <citation type="submission" date="2022-02" db="EMBL/GenBank/DDBJ databases">
        <title>Plant Genome Project.</title>
        <authorList>
            <person name="Zhang R.-G."/>
        </authorList>
    </citation>
    <scope>NUCLEOTIDE SEQUENCE</scope>
    <source>
        <strain evidence="1">AT1</strain>
    </source>
</reference>
<gene>
    <name evidence="1" type="ORF">RHMOL_Rhmol09G0069800</name>
</gene>
<evidence type="ECO:0000313" key="2">
    <source>
        <dbReference type="Proteomes" id="UP001062846"/>
    </source>
</evidence>
<evidence type="ECO:0000313" key="1">
    <source>
        <dbReference type="EMBL" id="KAI8538039.1"/>
    </source>
</evidence>
<comment type="caution">
    <text evidence="1">The sequence shown here is derived from an EMBL/GenBank/DDBJ whole genome shotgun (WGS) entry which is preliminary data.</text>
</comment>
<organism evidence="1 2">
    <name type="scientific">Rhododendron molle</name>
    <name type="common">Chinese azalea</name>
    <name type="synonym">Azalea mollis</name>
    <dbReference type="NCBI Taxonomy" id="49168"/>
    <lineage>
        <taxon>Eukaryota</taxon>
        <taxon>Viridiplantae</taxon>
        <taxon>Streptophyta</taxon>
        <taxon>Embryophyta</taxon>
        <taxon>Tracheophyta</taxon>
        <taxon>Spermatophyta</taxon>
        <taxon>Magnoliopsida</taxon>
        <taxon>eudicotyledons</taxon>
        <taxon>Gunneridae</taxon>
        <taxon>Pentapetalae</taxon>
        <taxon>asterids</taxon>
        <taxon>Ericales</taxon>
        <taxon>Ericaceae</taxon>
        <taxon>Ericoideae</taxon>
        <taxon>Rhodoreae</taxon>
        <taxon>Rhododendron</taxon>
    </lineage>
</organism>
<keyword evidence="2" id="KW-1185">Reference proteome</keyword>
<sequence length="75" mass="8888">MLSTPGLWDSQAISLLRPGPKRLPSFELKMFGLTSHPYCHLNYFLGLRRLLRCWSRIKLLPMIRNRSDRFKSGRR</sequence>
<dbReference type="Proteomes" id="UP001062846">
    <property type="component" value="Chromosome 9"/>
</dbReference>
<protein>
    <submittedName>
        <fullName evidence="1">Uncharacterized protein</fullName>
    </submittedName>
</protein>
<name>A0ACC0MBS9_RHOML</name>
<dbReference type="EMBL" id="CM046396">
    <property type="protein sequence ID" value="KAI8538039.1"/>
    <property type="molecule type" value="Genomic_DNA"/>
</dbReference>